<dbReference type="RefSeq" id="WP_129217195.1">
    <property type="nucleotide sequence ID" value="NZ_QYBC01000001.1"/>
</dbReference>
<reference evidence="2 3" key="1">
    <citation type="submission" date="2018-09" db="EMBL/GenBank/DDBJ databases">
        <authorList>
            <person name="Grouzdev D.S."/>
            <person name="Krutkina M.S."/>
        </authorList>
    </citation>
    <scope>NUCLEOTIDE SEQUENCE [LARGE SCALE GENOMIC DNA]</scope>
    <source>
        <strain evidence="2 3">RmlP001</strain>
    </source>
</reference>
<keyword evidence="2" id="KW-0378">Hydrolase</keyword>
<organism evidence="2 3">
    <name type="scientific">Lichenibacterium ramalinae</name>
    <dbReference type="NCBI Taxonomy" id="2316527"/>
    <lineage>
        <taxon>Bacteria</taxon>
        <taxon>Pseudomonadati</taxon>
        <taxon>Pseudomonadota</taxon>
        <taxon>Alphaproteobacteria</taxon>
        <taxon>Hyphomicrobiales</taxon>
        <taxon>Lichenihabitantaceae</taxon>
        <taxon>Lichenibacterium</taxon>
    </lineage>
</organism>
<keyword evidence="2" id="KW-0540">Nuclease</keyword>
<dbReference type="Proteomes" id="UP000289411">
    <property type="component" value="Unassembled WGS sequence"/>
</dbReference>
<dbReference type="PANTHER" id="PTHR33877">
    <property type="entry name" value="SLL1193 PROTEIN"/>
    <property type="match status" value="1"/>
</dbReference>
<dbReference type="AlphaFoldDB" id="A0A4Q2RHJ0"/>
<keyword evidence="2" id="KW-0255">Endonuclease</keyword>
<reference evidence="2 3" key="2">
    <citation type="submission" date="2019-02" db="EMBL/GenBank/DDBJ databases">
        <title>'Lichenibacterium ramalinii' gen. nov. sp. nov., 'Lichenibacterium minor' gen. nov. sp. nov.</title>
        <authorList>
            <person name="Pankratov T."/>
        </authorList>
    </citation>
    <scope>NUCLEOTIDE SEQUENCE [LARGE SCALE GENOMIC DNA]</scope>
    <source>
        <strain evidence="2 3">RmlP001</strain>
    </source>
</reference>
<evidence type="ECO:0000313" key="2">
    <source>
        <dbReference type="EMBL" id="RYB07725.1"/>
    </source>
</evidence>
<dbReference type="SMART" id="SM00507">
    <property type="entry name" value="HNHc"/>
    <property type="match status" value="1"/>
</dbReference>
<name>A0A4Q2RHJ0_9HYPH</name>
<dbReference type="InterPro" id="IPR052892">
    <property type="entry name" value="NA-targeting_endonuclease"/>
</dbReference>
<dbReference type="OrthoDB" id="9802901at2"/>
<gene>
    <name evidence="2" type="ORF">D3272_00905</name>
</gene>
<dbReference type="EMBL" id="QYBC01000001">
    <property type="protein sequence ID" value="RYB07725.1"/>
    <property type="molecule type" value="Genomic_DNA"/>
</dbReference>
<dbReference type="InterPro" id="IPR029471">
    <property type="entry name" value="HNH_5"/>
</dbReference>
<dbReference type="InterPro" id="IPR003615">
    <property type="entry name" value="HNH_nuc"/>
</dbReference>
<evidence type="ECO:0000313" key="3">
    <source>
        <dbReference type="Proteomes" id="UP000289411"/>
    </source>
</evidence>
<dbReference type="GO" id="GO:0004519">
    <property type="term" value="F:endonuclease activity"/>
    <property type="evidence" value="ECO:0007669"/>
    <property type="project" value="UniProtKB-KW"/>
</dbReference>
<sequence length="188" mass="21834">MGFHRSTPELCTLVLNADMQPLSWGPLSVWAWQDALVAVLQGRVHQVSSYDVEVHSASQSFRIPSVISLKKYHKRNRISFTRYHVFLRDSFRCQYCDKREESTNLTFDHVVPRARGGTTCWTNIVTCCAKHNLQKADKTLKQSGLTLRRMPFEPTPVQLDSIARRQPIPDNLHETWLDYLYWDSTLEP</sequence>
<evidence type="ECO:0000259" key="1">
    <source>
        <dbReference type="SMART" id="SM00507"/>
    </source>
</evidence>
<comment type="caution">
    <text evidence="2">The sequence shown here is derived from an EMBL/GenBank/DDBJ whole genome shotgun (WGS) entry which is preliminary data.</text>
</comment>
<accession>A0A4Q2RHJ0</accession>
<feature type="domain" description="HNH nuclease" evidence="1">
    <location>
        <begin position="80"/>
        <end position="133"/>
    </location>
</feature>
<dbReference type="CDD" id="cd00085">
    <property type="entry name" value="HNHc"/>
    <property type="match status" value="1"/>
</dbReference>
<keyword evidence="3" id="KW-1185">Reference proteome</keyword>
<protein>
    <submittedName>
        <fullName evidence="2">HNH endonuclease</fullName>
    </submittedName>
</protein>
<dbReference type="PANTHER" id="PTHR33877:SF2">
    <property type="entry name" value="OS07G0170200 PROTEIN"/>
    <property type="match status" value="1"/>
</dbReference>
<dbReference type="Gene3D" id="1.10.30.50">
    <property type="match status" value="1"/>
</dbReference>
<dbReference type="Pfam" id="PF14279">
    <property type="entry name" value="HNH_5"/>
    <property type="match status" value="1"/>
</dbReference>
<proteinExistence type="predicted"/>